<name>A0A1X7NLR0_9HYPH</name>
<dbReference type="PANTHER" id="PTHR46383">
    <property type="entry name" value="ASPARTATE AMINOTRANSFERASE"/>
    <property type="match status" value="1"/>
</dbReference>
<dbReference type="Gene3D" id="3.90.1150.10">
    <property type="entry name" value="Aspartate Aminotransferase, domain 1"/>
    <property type="match status" value="1"/>
</dbReference>
<dbReference type="EC" id="2.6.1.-" evidence="7"/>
<dbReference type="NCBIfam" id="NF004770">
    <property type="entry name" value="PRK06108.1"/>
    <property type="match status" value="1"/>
</dbReference>
<gene>
    <name evidence="9" type="ORF">SAMN02982922_2105</name>
</gene>
<accession>A0A1X7NLR0</accession>
<dbReference type="Pfam" id="PF00155">
    <property type="entry name" value="Aminotran_1_2"/>
    <property type="match status" value="1"/>
</dbReference>
<evidence type="ECO:0000313" key="9">
    <source>
        <dbReference type="EMBL" id="SMH38828.1"/>
    </source>
</evidence>
<reference evidence="9 10" key="1">
    <citation type="submission" date="2017-04" db="EMBL/GenBank/DDBJ databases">
        <authorList>
            <person name="Afonso C.L."/>
            <person name="Miller P.J."/>
            <person name="Scott M.A."/>
            <person name="Spackman E."/>
            <person name="Goraichik I."/>
            <person name="Dimitrov K.M."/>
            <person name="Suarez D.L."/>
            <person name="Swayne D.E."/>
        </authorList>
    </citation>
    <scope>NUCLEOTIDE SEQUENCE [LARGE SCALE GENOMIC DNA]</scope>
    <source>
        <strain evidence="9 10">B5P</strain>
    </source>
</reference>
<dbReference type="SUPFAM" id="SSF53383">
    <property type="entry name" value="PLP-dependent transferases"/>
    <property type="match status" value="1"/>
</dbReference>
<comment type="catalytic activity">
    <reaction evidence="6">
        <text>L-aspartate + 2-oxoglutarate = oxaloacetate + L-glutamate</text>
        <dbReference type="Rhea" id="RHEA:21824"/>
        <dbReference type="ChEBI" id="CHEBI:16452"/>
        <dbReference type="ChEBI" id="CHEBI:16810"/>
        <dbReference type="ChEBI" id="CHEBI:29985"/>
        <dbReference type="ChEBI" id="CHEBI:29991"/>
        <dbReference type="EC" id="2.6.1.1"/>
    </reaction>
</comment>
<dbReference type="GO" id="GO:0006520">
    <property type="term" value="P:amino acid metabolic process"/>
    <property type="evidence" value="ECO:0007669"/>
    <property type="project" value="InterPro"/>
</dbReference>
<dbReference type="InterPro" id="IPR015424">
    <property type="entry name" value="PyrdxlP-dep_Trfase"/>
</dbReference>
<dbReference type="Proteomes" id="UP000193083">
    <property type="component" value="Unassembled WGS sequence"/>
</dbReference>
<dbReference type="RefSeq" id="WP_085464118.1">
    <property type="nucleotide sequence ID" value="NZ_FXBL01000004.1"/>
</dbReference>
<evidence type="ECO:0000313" key="10">
    <source>
        <dbReference type="Proteomes" id="UP000193083"/>
    </source>
</evidence>
<dbReference type="PROSITE" id="PS00105">
    <property type="entry name" value="AA_TRANSFER_CLASS_1"/>
    <property type="match status" value="1"/>
</dbReference>
<sequence>MPASITSYLRPEARLAPESGIVAVMNHGRGKEGLIPLWAGEGDLPTPDFITMAAMEALGAGETFYTWQRGIPELREALARYHRRHFGRDFAAEEFIVTGSGMQSIQLAIDAIAGAGDEIVYLSPAWPNLAAAAGVAGARPVPVHLDWSGNGWTCDVDKVEAAITPRTRALFVNTPSNPTGWTADIETLKALLSMAREKGIWIVADEIYSLFYYGGRRAPSFMDVMEPDDRILFVNSFSKNWAMTGWRVGWLKVHPDLQAVFENLIQYSTSGVAQFMQRGAVAALDHGDAFIASQVERAHQARDIVCRILGETGRARFSVPAGAFYLYFSIDGVTDVRQAAFDIVDQANVGLAPGTAFEEDGAGFFRICFHRRLDQVEESANRLATWIRNL</sequence>
<feature type="domain" description="Aminotransferase class I/classII large" evidence="8">
    <location>
        <begin position="36"/>
        <end position="383"/>
    </location>
</feature>
<evidence type="ECO:0000256" key="6">
    <source>
        <dbReference type="ARBA" id="ARBA00049185"/>
    </source>
</evidence>
<evidence type="ECO:0000259" key="8">
    <source>
        <dbReference type="Pfam" id="PF00155"/>
    </source>
</evidence>
<evidence type="ECO:0000256" key="4">
    <source>
        <dbReference type="ARBA" id="ARBA00022679"/>
    </source>
</evidence>
<dbReference type="Gene3D" id="3.40.640.10">
    <property type="entry name" value="Type I PLP-dependent aspartate aminotransferase-like (Major domain)"/>
    <property type="match status" value="1"/>
</dbReference>
<dbReference type="EMBL" id="FXBL01000004">
    <property type="protein sequence ID" value="SMH38828.1"/>
    <property type="molecule type" value="Genomic_DNA"/>
</dbReference>
<evidence type="ECO:0000256" key="1">
    <source>
        <dbReference type="ARBA" id="ARBA00001933"/>
    </source>
</evidence>
<keyword evidence="3 7" id="KW-0032">Aminotransferase</keyword>
<keyword evidence="10" id="KW-1185">Reference proteome</keyword>
<keyword evidence="5" id="KW-0663">Pyridoxal phosphate</keyword>
<dbReference type="InterPro" id="IPR015421">
    <property type="entry name" value="PyrdxlP-dep_Trfase_major"/>
</dbReference>
<dbReference type="AlphaFoldDB" id="A0A1X7NLR0"/>
<protein>
    <recommendedName>
        <fullName evidence="7">Aminotransferase</fullName>
        <ecNumber evidence="7">2.6.1.-</ecNumber>
    </recommendedName>
</protein>
<organism evidence="9 10">
    <name type="scientific">Mesorhizobium australicum</name>
    <dbReference type="NCBI Taxonomy" id="536018"/>
    <lineage>
        <taxon>Bacteria</taxon>
        <taxon>Pseudomonadati</taxon>
        <taxon>Pseudomonadota</taxon>
        <taxon>Alphaproteobacteria</taxon>
        <taxon>Hyphomicrobiales</taxon>
        <taxon>Phyllobacteriaceae</taxon>
        <taxon>Mesorhizobium</taxon>
    </lineage>
</organism>
<comment type="similarity">
    <text evidence="2 7">Belongs to the class-I pyridoxal-phosphate-dependent aminotransferase family.</text>
</comment>
<dbReference type="GO" id="GO:0030170">
    <property type="term" value="F:pyridoxal phosphate binding"/>
    <property type="evidence" value="ECO:0007669"/>
    <property type="project" value="InterPro"/>
</dbReference>
<dbReference type="InterPro" id="IPR004839">
    <property type="entry name" value="Aminotransferase_I/II_large"/>
</dbReference>
<evidence type="ECO:0000256" key="2">
    <source>
        <dbReference type="ARBA" id="ARBA00007441"/>
    </source>
</evidence>
<dbReference type="InterPro" id="IPR050596">
    <property type="entry name" value="AspAT/PAT-like"/>
</dbReference>
<evidence type="ECO:0000256" key="7">
    <source>
        <dbReference type="RuleBase" id="RU000481"/>
    </source>
</evidence>
<dbReference type="InterPro" id="IPR015422">
    <property type="entry name" value="PyrdxlP-dep_Trfase_small"/>
</dbReference>
<proteinExistence type="inferred from homology"/>
<comment type="cofactor">
    <cofactor evidence="1 7">
        <name>pyridoxal 5'-phosphate</name>
        <dbReference type="ChEBI" id="CHEBI:597326"/>
    </cofactor>
</comment>
<dbReference type="GO" id="GO:0004069">
    <property type="term" value="F:L-aspartate:2-oxoglutarate aminotransferase activity"/>
    <property type="evidence" value="ECO:0007669"/>
    <property type="project" value="UniProtKB-EC"/>
</dbReference>
<keyword evidence="4 7" id="KW-0808">Transferase</keyword>
<dbReference type="CDD" id="cd00609">
    <property type="entry name" value="AAT_like"/>
    <property type="match status" value="1"/>
</dbReference>
<dbReference type="InterPro" id="IPR004838">
    <property type="entry name" value="NHTrfase_class1_PyrdxlP-BS"/>
</dbReference>
<evidence type="ECO:0000256" key="5">
    <source>
        <dbReference type="ARBA" id="ARBA00022898"/>
    </source>
</evidence>
<evidence type="ECO:0000256" key="3">
    <source>
        <dbReference type="ARBA" id="ARBA00022576"/>
    </source>
</evidence>